<evidence type="ECO:0000313" key="2">
    <source>
        <dbReference type="EMBL" id="AJY74947.1"/>
    </source>
</evidence>
<dbReference type="HOGENOM" id="CLU_1123663_0_0_9"/>
<accession>A0A0D5NIX9</accession>
<evidence type="ECO:0000256" key="1">
    <source>
        <dbReference type="SAM" id="MobiDB-lite"/>
    </source>
</evidence>
<dbReference type="RefSeq" id="WP_045670380.1">
    <property type="nucleotide sequence ID" value="NZ_CP011058.1"/>
</dbReference>
<feature type="region of interest" description="Disordered" evidence="1">
    <location>
        <begin position="204"/>
        <end position="224"/>
    </location>
</feature>
<dbReference type="PATRIC" id="fig|1126833.4.peg.2324"/>
<feature type="compositionally biased region" description="Basic and acidic residues" evidence="1">
    <location>
        <begin position="27"/>
        <end position="39"/>
    </location>
</feature>
<dbReference type="EMBL" id="CP011058">
    <property type="protein sequence ID" value="AJY74947.1"/>
    <property type="molecule type" value="Genomic_DNA"/>
</dbReference>
<protein>
    <submittedName>
        <fullName evidence="2">Uncharacterized protein</fullName>
    </submittedName>
</protein>
<proteinExistence type="predicted"/>
<name>A0A0D5NIX9_9BACL</name>
<dbReference type="AlphaFoldDB" id="A0A0D5NIX9"/>
<reference evidence="2 3" key="1">
    <citation type="journal article" date="2015" name="J. Biotechnol.">
        <title>Complete genome sequence of Paenibacillus beijingensis 7188(T) (=DSM 24997(T)), a novel rhizobacterium from jujube garden soil.</title>
        <authorList>
            <person name="Kwak Y."/>
            <person name="Shin J.H."/>
        </authorList>
    </citation>
    <scope>NUCLEOTIDE SEQUENCE [LARGE SCALE GENOMIC DNA]</scope>
    <source>
        <strain evidence="2 3">DSM 24997</strain>
    </source>
</reference>
<gene>
    <name evidence="2" type="ORF">VN24_10540</name>
</gene>
<evidence type="ECO:0000313" key="3">
    <source>
        <dbReference type="Proteomes" id="UP000032633"/>
    </source>
</evidence>
<reference evidence="3" key="2">
    <citation type="submission" date="2015-03" db="EMBL/GenBank/DDBJ databases">
        <title>Genome sequence of Paenibacillus beijingensis strain DSM 24997T.</title>
        <authorList>
            <person name="Kwak Y."/>
            <person name="Shin J.-H."/>
        </authorList>
    </citation>
    <scope>NUCLEOTIDE SEQUENCE [LARGE SCALE GENOMIC DNA]</scope>
    <source>
        <strain evidence="3">DSM 24997</strain>
    </source>
</reference>
<sequence>MGKLMRKSSEGVRSRKKRESLLLKQQQRLEEQRRSELEQQRRLAERRRARAELERRLAAAKEQRRLAELEQRLLLGAHRRRIQLDLLYRAFDKVKLTVKTKAAGAAGTIMTFVTKTRAQWAGVVNPAEAAAAHAADNGISGRPSASLPDSRSRLIGRIGRRRHPAAVAAASIRSRRKRRQSEAVTGQRQEPYLRPLLNKYWKVRQQQRRPPAEQAERAAKRRLRRRLARSPCRFGRKEMEVMIRRSW</sequence>
<feature type="region of interest" description="Disordered" evidence="1">
    <location>
        <begin position="1"/>
        <end position="39"/>
    </location>
</feature>
<keyword evidence="3" id="KW-1185">Reference proteome</keyword>
<organism evidence="2 3">
    <name type="scientific">Paenibacillus beijingensis</name>
    <dbReference type="NCBI Taxonomy" id="1126833"/>
    <lineage>
        <taxon>Bacteria</taxon>
        <taxon>Bacillati</taxon>
        <taxon>Bacillota</taxon>
        <taxon>Bacilli</taxon>
        <taxon>Bacillales</taxon>
        <taxon>Paenibacillaceae</taxon>
        <taxon>Paenibacillus</taxon>
    </lineage>
</organism>
<dbReference type="KEGG" id="pbj:VN24_10540"/>
<dbReference type="Proteomes" id="UP000032633">
    <property type="component" value="Chromosome"/>
</dbReference>